<dbReference type="InterPro" id="IPR036259">
    <property type="entry name" value="MFS_trans_sf"/>
</dbReference>
<dbReference type="FunCoup" id="E3LI50">
    <property type="interactions" value="59"/>
</dbReference>
<dbReference type="GO" id="GO:0090482">
    <property type="term" value="F:vitamin transmembrane transporter activity"/>
    <property type="evidence" value="ECO:0007669"/>
    <property type="project" value="InterPro"/>
</dbReference>
<keyword evidence="5" id="KW-1185">Reference proteome</keyword>
<evidence type="ECO:0000256" key="1">
    <source>
        <dbReference type="ARBA" id="ARBA00005773"/>
    </source>
</evidence>
<dbReference type="PIRSF" id="PIRSF028739">
    <property type="entry name" value="Folate_carrier"/>
    <property type="match status" value="1"/>
</dbReference>
<dbReference type="InParanoid" id="E3LI50"/>
<keyword evidence="2 3" id="KW-0472">Membrane</keyword>
<keyword evidence="2" id="KW-0813">Transport</keyword>
<accession>E3LI50</accession>
<dbReference type="AlphaFoldDB" id="E3LI50"/>
<comment type="similarity">
    <text evidence="1 2">Belongs to the reduced folate carrier (RFC) transporter (TC 2.A.48) family.</text>
</comment>
<dbReference type="Pfam" id="PF01770">
    <property type="entry name" value="Folate_carrier"/>
    <property type="match status" value="1"/>
</dbReference>
<dbReference type="PANTHER" id="PTHR10686:SF18">
    <property type="entry name" value="IP11787P-RELATED"/>
    <property type="match status" value="1"/>
</dbReference>
<keyword evidence="3" id="KW-1133">Transmembrane helix</keyword>
<dbReference type="GO" id="GO:0005886">
    <property type="term" value="C:plasma membrane"/>
    <property type="evidence" value="ECO:0007669"/>
    <property type="project" value="UniProtKB-UniRule"/>
</dbReference>
<evidence type="ECO:0000313" key="4">
    <source>
        <dbReference type="EMBL" id="EFO94861.1"/>
    </source>
</evidence>
<evidence type="ECO:0000256" key="2">
    <source>
        <dbReference type="PIRNR" id="PIRNR028739"/>
    </source>
</evidence>
<feature type="transmembrane region" description="Helical" evidence="3">
    <location>
        <begin position="341"/>
        <end position="361"/>
    </location>
</feature>
<dbReference type="STRING" id="31234.E3LI50"/>
<dbReference type="eggNOG" id="KOG3810">
    <property type="taxonomic scope" value="Eukaryota"/>
</dbReference>
<dbReference type="SUPFAM" id="SSF103473">
    <property type="entry name" value="MFS general substrate transporter"/>
    <property type="match status" value="1"/>
</dbReference>
<protein>
    <submittedName>
        <fullName evidence="4">CRE-FOLT-3 protein</fullName>
    </submittedName>
</protein>
<feature type="transmembrane region" description="Helical" evidence="3">
    <location>
        <begin position="71"/>
        <end position="90"/>
    </location>
</feature>
<feature type="transmembrane region" description="Helical" evidence="3">
    <location>
        <begin position="102"/>
        <end position="119"/>
    </location>
</feature>
<comment type="subcellular location">
    <subcellularLocation>
        <location evidence="2">Membrane</location>
        <topology evidence="2">Multi-pass membrane protein</topology>
    </subcellularLocation>
</comment>
<dbReference type="Gene3D" id="1.20.1250.20">
    <property type="entry name" value="MFS general substrate transporter like domains"/>
    <property type="match status" value="1"/>
</dbReference>
<dbReference type="Proteomes" id="UP000008281">
    <property type="component" value="Unassembled WGS sequence"/>
</dbReference>
<keyword evidence="3" id="KW-0812">Transmembrane</keyword>
<name>E3LI50_CAERE</name>
<feature type="transmembrane region" description="Helical" evidence="3">
    <location>
        <begin position="373"/>
        <end position="397"/>
    </location>
</feature>
<evidence type="ECO:0000256" key="3">
    <source>
        <dbReference type="SAM" id="Phobius"/>
    </source>
</evidence>
<gene>
    <name evidence="4" type="primary">Cre-folt-3</name>
    <name evidence="4" type="ORF">CRE_08890</name>
</gene>
<dbReference type="PANTHER" id="PTHR10686">
    <property type="entry name" value="FOLATE TRANSPORTER"/>
    <property type="match status" value="1"/>
</dbReference>
<dbReference type="OMA" id="VWKSFEN"/>
<feature type="transmembrane region" description="Helical" evidence="3">
    <location>
        <begin position="131"/>
        <end position="152"/>
    </location>
</feature>
<dbReference type="OrthoDB" id="18814at2759"/>
<feature type="transmembrane region" description="Helical" evidence="3">
    <location>
        <begin position="46"/>
        <end position="64"/>
    </location>
</feature>
<dbReference type="NCBIfam" id="TIGR00806">
    <property type="entry name" value="rfc"/>
    <property type="match status" value="1"/>
</dbReference>
<organism evidence="5">
    <name type="scientific">Caenorhabditis remanei</name>
    <name type="common">Caenorhabditis vulgaris</name>
    <dbReference type="NCBI Taxonomy" id="31234"/>
    <lineage>
        <taxon>Eukaryota</taxon>
        <taxon>Metazoa</taxon>
        <taxon>Ecdysozoa</taxon>
        <taxon>Nematoda</taxon>
        <taxon>Chromadorea</taxon>
        <taxon>Rhabditida</taxon>
        <taxon>Rhabditina</taxon>
        <taxon>Rhabditomorpha</taxon>
        <taxon>Rhabditoidea</taxon>
        <taxon>Rhabditidae</taxon>
        <taxon>Peloderinae</taxon>
        <taxon>Caenorhabditis</taxon>
    </lineage>
</organism>
<dbReference type="EMBL" id="DS268409">
    <property type="protein sequence ID" value="EFO94861.1"/>
    <property type="molecule type" value="Genomic_DNA"/>
</dbReference>
<dbReference type="HOGENOM" id="CLU_036909_0_1_1"/>
<evidence type="ECO:0000313" key="5">
    <source>
        <dbReference type="Proteomes" id="UP000008281"/>
    </source>
</evidence>
<dbReference type="InterPro" id="IPR002666">
    <property type="entry name" value="Folate_carrier"/>
</dbReference>
<feature type="transmembrane region" description="Helical" evidence="3">
    <location>
        <begin position="164"/>
        <end position="185"/>
    </location>
</feature>
<proteinExistence type="inferred from homology"/>
<reference evidence="4" key="1">
    <citation type="submission" date="2007-07" db="EMBL/GenBank/DDBJ databases">
        <title>PCAP assembly of the Caenorhabditis remanei genome.</title>
        <authorList>
            <consortium name="The Caenorhabditis remanei Sequencing Consortium"/>
            <person name="Wilson R.K."/>
        </authorList>
    </citation>
    <scope>NUCLEOTIDE SEQUENCE [LARGE SCALE GENOMIC DNA]</scope>
    <source>
        <strain evidence="4">PB4641</strain>
    </source>
</reference>
<sequence>MDQWKVMFLICLYGAVKEFRPTEPYMYEYQHNVLNMTEHTLNSKVYPIWTYSYLVALIPSFLLTDVLLYKPILVIEALSYFACWVIFVFGRSVWSMQLLELFYGWATATEIAYFSYIYVMVPKSEYKSATAFTRAALLVGRFLAYALAQLLIGLSWADYMTLNIITLVVMTLAVFLAAVLPQVAWRKAYQKKLEDNSSSTDLESLVNDANYKDYLKLFFMELHQDLYTIYRNPLILKWSIWSALSSCIFYQVSLNPSMNQCDTDIFQIVNYTQTLWGTLPESQNKYNGITEALVPLMGIPADLITRLLNVNWNRWGDILLSVGSLFQAGLLFWMSQSHQIIVMYICYILYRVIYQLSTTIAQSTLALSLDSRLFGLLFGINTFMALVLQSILTAIVIDAEKLAIRAQVCDFPKVILKPQIHFSVCCIFRVSSFCCCFVRHNICSLGKPKSFEIQIEISFLKQTL</sequence>